<proteinExistence type="predicted"/>
<evidence type="ECO:0000313" key="3">
    <source>
        <dbReference type="RefSeq" id="XP_065672113.1"/>
    </source>
</evidence>
<reference evidence="3" key="1">
    <citation type="submission" date="2025-08" db="UniProtKB">
        <authorList>
            <consortium name="RefSeq"/>
        </authorList>
    </citation>
    <scope>IDENTIFICATION</scope>
</reference>
<dbReference type="PANTHER" id="PTHR19303:SF74">
    <property type="entry name" value="POGO TRANSPOSABLE ELEMENT WITH KRAB DOMAIN"/>
    <property type="match status" value="1"/>
</dbReference>
<keyword evidence="2" id="KW-1185">Reference proteome</keyword>
<dbReference type="GeneID" id="136089941"/>
<dbReference type="InterPro" id="IPR036397">
    <property type="entry name" value="RNaseH_sf"/>
</dbReference>
<feature type="domain" description="DDE-1" evidence="1">
    <location>
        <begin position="178"/>
        <end position="232"/>
    </location>
</feature>
<dbReference type="InterPro" id="IPR050863">
    <property type="entry name" value="CenT-Element_Derived"/>
</dbReference>
<sequence length="303" mass="34106">MSQRVASKHFDISRTTIQSKLKLKHNGQLGHPTTFTTLEESAFVSHILTVSEHLMLTTRLAANTKRNRAAVNEKTLSEFIENLSQVVTNVPAESIYNYDETNLSDDPGRKKIICRRGCKYPERVINSSKSNISVMFCGNAAGCTIPPYVVYKSKNLWSKWTENGPHGTRNNRTKHGWDNLTSHISQNVLKLCQVNNIVFVCLPPNSSHLTQHLDVAYFRPLKSKWKNVLNSWKESPEGKKSTTLPKGCFPSLLKNVLELIKDTSSENLIPGFAKCGIYPCNNEPLINRLPLQDRSSVDLNLIS</sequence>
<organism evidence="2 3">
    <name type="scientific">Hydra vulgaris</name>
    <name type="common">Hydra</name>
    <name type="synonym">Hydra attenuata</name>
    <dbReference type="NCBI Taxonomy" id="6087"/>
    <lineage>
        <taxon>Eukaryota</taxon>
        <taxon>Metazoa</taxon>
        <taxon>Cnidaria</taxon>
        <taxon>Hydrozoa</taxon>
        <taxon>Hydroidolina</taxon>
        <taxon>Anthoathecata</taxon>
        <taxon>Aplanulata</taxon>
        <taxon>Hydridae</taxon>
        <taxon>Hydra</taxon>
    </lineage>
</organism>
<dbReference type="Proteomes" id="UP001652625">
    <property type="component" value="Chromosome 13"/>
</dbReference>
<dbReference type="InterPro" id="IPR004875">
    <property type="entry name" value="DDE_SF_endonuclease_dom"/>
</dbReference>
<evidence type="ECO:0000259" key="1">
    <source>
        <dbReference type="Pfam" id="PF03184"/>
    </source>
</evidence>
<dbReference type="RefSeq" id="XP_065672113.1">
    <property type="nucleotide sequence ID" value="XM_065816041.1"/>
</dbReference>
<evidence type="ECO:0000313" key="2">
    <source>
        <dbReference type="Proteomes" id="UP001652625"/>
    </source>
</evidence>
<dbReference type="PANTHER" id="PTHR19303">
    <property type="entry name" value="TRANSPOSON"/>
    <property type="match status" value="1"/>
</dbReference>
<dbReference type="Pfam" id="PF03184">
    <property type="entry name" value="DDE_1"/>
    <property type="match status" value="1"/>
</dbReference>
<protein>
    <submittedName>
        <fullName evidence="3">Uncharacterized protein LOC136089941</fullName>
    </submittedName>
</protein>
<dbReference type="Gene3D" id="3.30.420.10">
    <property type="entry name" value="Ribonuclease H-like superfamily/Ribonuclease H"/>
    <property type="match status" value="1"/>
</dbReference>
<gene>
    <name evidence="3" type="primary">LOC136089941</name>
</gene>
<accession>A0ABM4DCH9</accession>
<name>A0ABM4DCH9_HYDVU</name>